<dbReference type="InterPro" id="IPR041899">
    <property type="entry name" value="MAGE_WH2"/>
</dbReference>
<dbReference type="GO" id="GO:0006281">
    <property type="term" value="P:DNA repair"/>
    <property type="evidence" value="ECO:0007669"/>
    <property type="project" value="TreeGrafter"/>
</dbReference>
<dbReference type="InterPro" id="IPR002190">
    <property type="entry name" value="MHD_dom"/>
</dbReference>
<evidence type="ECO:0000256" key="1">
    <source>
        <dbReference type="SAM" id="MobiDB-lite"/>
    </source>
</evidence>
<evidence type="ECO:0000313" key="3">
    <source>
        <dbReference type="EMBL" id="KIL65466.1"/>
    </source>
</evidence>
<dbReference type="EMBL" id="KN818242">
    <property type="protein sequence ID" value="KIL65466.1"/>
    <property type="molecule type" value="Genomic_DNA"/>
</dbReference>
<feature type="region of interest" description="Disordered" evidence="1">
    <location>
        <begin position="368"/>
        <end position="416"/>
    </location>
</feature>
<reference evidence="3 4" key="1">
    <citation type="submission" date="2014-04" db="EMBL/GenBank/DDBJ databases">
        <title>Evolutionary Origins and Diversification of the Mycorrhizal Mutualists.</title>
        <authorList>
            <consortium name="DOE Joint Genome Institute"/>
            <consortium name="Mycorrhizal Genomics Consortium"/>
            <person name="Kohler A."/>
            <person name="Kuo A."/>
            <person name="Nagy L.G."/>
            <person name="Floudas D."/>
            <person name="Copeland A."/>
            <person name="Barry K.W."/>
            <person name="Cichocki N."/>
            <person name="Veneault-Fourrey C."/>
            <person name="LaButti K."/>
            <person name="Lindquist E.A."/>
            <person name="Lipzen A."/>
            <person name="Lundell T."/>
            <person name="Morin E."/>
            <person name="Murat C."/>
            <person name="Riley R."/>
            <person name="Ohm R."/>
            <person name="Sun H."/>
            <person name="Tunlid A."/>
            <person name="Henrissat B."/>
            <person name="Grigoriev I.V."/>
            <person name="Hibbett D.S."/>
            <person name="Martin F."/>
        </authorList>
    </citation>
    <scope>NUCLEOTIDE SEQUENCE [LARGE SCALE GENOMIC DNA]</scope>
    <source>
        <strain evidence="3 4">Koide BX008</strain>
    </source>
</reference>
<dbReference type="OrthoDB" id="205198at2759"/>
<dbReference type="Proteomes" id="UP000054549">
    <property type="component" value="Unassembled WGS sequence"/>
</dbReference>
<gene>
    <name evidence="3" type="ORF">M378DRAFT_24040</name>
</gene>
<feature type="compositionally biased region" description="Basic residues" evidence="1">
    <location>
        <begin position="313"/>
        <end position="322"/>
    </location>
</feature>
<dbReference type="PANTHER" id="PTHR11736:SF14">
    <property type="entry name" value="NSE3 HOMOLOG, SMC5-SMC6 COMPLEX COMPONENT"/>
    <property type="match status" value="1"/>
</dbReference>
<dbReference type="HOGENOM" id="CLU_027982_0_1_1"/>
<dbReference type="Gene3D" id="1.10.10.1200">
    <property type="entry name" value="MAGE homology domain, winged helix WH1 motif"/>
    <property type="match status" value="1"/>
</dbReference>
<dbReference type="Gene3D" id="1.10.10.1210">
    <property type="entry name" value="MAGE homology domain, winged helix WH2 motif"/>
    <property type="match status" value="1"/>
</dbReference>
<feature type="region of interest" description="Disordered" evidence="1">
    <location>
        <begin position="307"/>
        <end position="331"/>
    </location>
</feature>
<feature type="compositionally biased region" description="Basic and acidic residues" evidence="1">
    <location>
        <begin position="376"/>
        <end position="405"/>
    </location>
</feature>
<dbReference type="SMART" id="SM01373">
    <property type="entry name" value="MAGE"/>
    <property type="match status" value="1"/>
</dbReference>
<dbReference type="InterPro" id="IPR037445">
    <property type="entry name" value="MAGE"/>
</dbReference>
<dbReference type="InParanoid" id="A0A0C2X839"/>
<dbReference type="Pfam" id="PF01454">
    <property type="entry name" value="MAGE"/>
    <property type="match status" value="1"/>
</dbReference>
<feature type="compositionally biased region" description="Polar residues" evidence="1">
    <location>
        <begin position="8"/>
        <end position="23"/>
    </location>
</feature>
<accession>A0A0C2X839</accession>
<feature type="region of interest" description="Disordered" evidence="1">
    <location>
        <begin position="1"/>
        <end position="59"/>
    </location>
</feature>
<dbReference type="STRING" id="946122.A0A0C2X839"/>
<feature type="compositionally biased region" description="Polar residues" evidence="1">
    <location>
        <begin position="31"/>
        <end position="43"/>
    </location>
</feature>
<organism evidence="3 4">
    <name type="scientific">Amanita muscaria (strain Koide BX008)</name>
    <dbReference type="NCBI Taxonomy" id="946122"/>
    <lineage>
        <taxon>Eukaryota</taxon>
        <taxon>Fungi</taxon>
        <taxon>Dikarya</taxon>
        <taxon>Basidiomycota</taxon>
        <taxon>Agaricomycotina</taxon>
        <taxon>Agaricomycetes</taxon>
        <taxon>Agaricomycetidae</taxon>
        <taxon>Agaricales</taxon>
        <taxon>Pluteineae</taxon>
        <taxon>Amanitaceae</taxon>
        <taxon>Amanita</taxon>
    </lineage>
</organism>
<dbReference type="PROSITE" id="PS50838">
    <property type="entry name" value="MAGE"/>
    <property type="match status" value="1"/>
</dbReference>
<feature type="domain" description="MAGE" evidence="2">
    <location>
        <begin position="75"/>
        <end position="135"/>
    </location>
</feature>
<dbReference type="GO" id="GO:0005634">
    <property type="term" value="C:nucleus"/>
    <property type="evidence" value="ECO:0007669"/>
    <property type="project" value="TreeGrafter"/>
</dbReference>
<dbReference type="PANTHER" id="PTHR11736">
    <property type="entry name" value="MELANOMA-ASSOCIATED ANTIGEN MAGE ANTIGEN"/>
    <property type="match status" value="1"/>
</dbReference>
<proteinExistence type="predicted"/>
<sequence>MSHASRRVTVSCNLTRNMAPTRSQRYKTKRTNQPGPSQVPLTQDTDDEGARQDQEEEADVNLDEEPIVGGLDAEINRKAADLVRLALFAEQRRTVLRRDEIMKKVLGSNTRLFNRVYVQANAILNKTFGMELVELPSRANINQNTNEADAQEDELDEARKATGMRKKMAASGSKSYMLRSILDPELIEAASQTDDQILEEEVKDAPEDDEDYEFSEGGYTPRNYGSIISWSRNEHPGPLGVLYVVLALILVNGRAIPDMELRSSLRRLRLPVGGEVAFSSISTHNTLTIDYYLASLIRQSYIDKEQVADARSGKSKGNKRSRATQVVTQEDEDGGVAHQWRWAPRAYCEVGEKAIAKFVAEVMIGERTEADEEEEGGRAESSRRGRGRENGTAEAKMQKMLDGIEKAAGGNLTSLL</sequence>
<evidence type="ECO:0000259" key="2">
    <source>
        <dbReference type="PROSITE" id="PS50838"/>
    </source>
</evidence>
<evidence type="ECO:0000313" key="4">
    <source>
        <dbReference type="Proteomes" id="UP000054549"/>
    </source>
</evidence>
<dbReference type="AlphaFoldDB" id="A0A0C2X839"/>
<protein>
    <recommendedName>
        <fullName evidence="2">MAGE domain-containing protein</fullName>
    </recommendedName>
</protein>
<name>A0A0C2X839_AMAMK</name>
<keyword evidence="4" id="KW-1185">Reference proteome</keyword>
<dbReference type="InterPro" id="IPR041898">
    <property type="entry name" value="MAGE_WH1"/>
</dbReference>